<dbReference type="PANTHER" id="PTHR31719">
    <property type="entry name" value="NAC TRANSCRIPTION FACTOR 56"/>
    <property type="match status" value="1"/>
</dbReference>
<dbReference type="EMBL" id="KT364871">
    <property type="protein sequence ID" value="ANE09912.1"/>
    <property type="molecule type" value="mRNA"/>
</dbReference>
<evidence type="ECO:0000313" key="6">
    <source>
        <dbReference type="EMBL" id="ANE09912.1"/>
    </source>
</evidence>
<proteinExistence type="evidence at transcript level"/>
<keyword evidence="3" id="KW-0804">Transcription</keyword>
<dbReference type="GO" id="GO:0048731">
    <property type="term" value="P:system development"/>
    <property type="evidence" value="ECO:0007669"/>
    <property type="project" value="TreeGrafter"/>
</dbReference>
<evidence type="ECO:0000259" key="5">
    <source>
        <dbReference type="PROSITE" id="PS51005"/>
    </source>
</evidence>
<dbReference type="InterPro" id="IPR003441">
    <property type="entry name" value="NAC-dom"/>
</dbReference>
<keyword evidence="4" id="KW-0539">Nucleus</keyword>
<dbReference type="Gene3D" id="2.170.150.80">
    <property type="entry name" value="NAC domain"/>
    <property type="match status" value="1"/>
</dbReference>
<dbReference type="AlphaFoldDB" id="A0A1L2DX18"/>
<name>A0A1L2DX18_CARPA</name>
<evidence type="ECO:0000256" key="3">
    <source>
        <dbReference type="ARBA" id="ARBA00023163"/>
    </source>
</evidence>
<dbReference type="PROSITE" id="PS51005">
    <property type="entry name" value="NAC"/>
    <property type="match status" value="1"/>
</dbReference>
<organism evidence="6">
    <name type="scientific">Carica papaya</name>
    <name type="common">Papaya</name>
    <dbReference type="NCBI Taxonomy" id="3649"/>
    <lineage>
        <taxon>Eukaryota</taxon>
        <taxon>Viridiplantae</taxon>
        <taxon>Streptophyta</taxon>
        <taxon>Embryophyta</taxon>
        <taxon>Tracheophyta</taxon>
        <taxon>Spermatophyta</taxon>
        <taxon>Magnoliopsida</taxon>
        <taxon>eudicotyledons</taxon>
        <taxon>Gunneridae</taxon>
        <taxon>Pentapetalae</taxon>
        <taxon>rosids</taxon>
        <taxon>malvids</taxon>
        <taxon>Brassicales</taxon>
        <taxon>Caricaceae</taxon>
        <taxon>Carica</taxon>
    </lineage>
</organism>
<dbReference type="PANTHER" id="PTHR31719:SF85">
    <property type="entry name" value="NAC DOMAIN-CONTAINING PROTEIN"/>
    <property type="match status" value="1"/>
</dbReference>
<evidence type="ECO:0000256" key="1">
    <source>
        <dbReference type="ARBA" id="ARBA00023015"/>
    </source>
</evidence>
<gene>
    <name evidence="6" type="primary">NAC1</name>
</gene>
<evidence type="ECO:0000256" key="4">
    <source>
        <dbReference type="ARBA" id="ARBA00023242"/>
    </source>
</evidence>
<sequence>MGDGSMNLPPGFQFCPTDEELITHFLYRKASRLPCHPNIPHLHFYRSDPSHLQGKAVVSGNRYYFFTQVGSKEINGGKTENGYWKAVDEEEEEEEEGEAIFSRGNKLLIGTKKHLVFFLGQPPSAIQTNWFMEQYHLPTSNITSSERKKWVLCRVHDGGEGNSQGFSHSSSGDNDEDGIELSCLDEMFFSLHDDLEDVTSPN</sequence>
<protein>
    <submittedName>
        <fullName evidence="6">NAC1 protein</fullName>
    </submittedName>
</protein>
<keyword evidence="1" id="KW-0805">Transcription regulation</keyword>
<accession>A0A1L2DX18</accession>
<dbReference type="SUPFAM" id="SSF101941">
    <property type="entry name" value="NAC domain"/>
    <property type="match status" value="1"/>
</dbReference>
<feature type="domain" description="NAC" evidence="5">
    <location>
        <begin position="8"/>
        <end position="158"/>
    </location>
</feature>
<keyword evidence="2" id="KW-0238">DNA-binding</keyword>
<dbReference type="GO" id="GO:0003677">
    <property type="term" value="F:DNA binding"/>
    <property type="evidence" value="ECO:0007669"/>
    <property type="project" value="UniProtKB-KW"/>
</dbReference>
<dbReference type="Pfam" id="PF02365">
    <property type="entry name" value="NAM"/>
    <property type="match status" value="1"/>
</dbReference>
<evidence type="ECO:0000256" key="2">
    <source>
        <dbReference type="ARBA" id="ARBA00023125"/>
    </source>
</evidence>
<dbReference type="InterPro" id="IPR036093">
    <property type="entry name" value="NAC_dom_sf"/>
</dbReference>
<dbReference type="GO" id="GO:0006355">
    <property type="term" value="P:regulation of DNA-templated transcription"/>
    <property type="evidence" value="ECO:0007669"/>
    <property type="project" value="InterPro"/>
</dbReference>
<reference evidence="6" key="1">
    <citation type="submission" date="2015-08" db="EMBL/GenBank/DDBJ databases">
        <authorList>
            <person name="Babu N.S."/>
            <person name="Beckwith C.J."/>
            <person name="Beseler K.G."/>
            <person name="Brison A."/>
            <person name="Carone J.V."/>
            <person name="Caskin T.P."/>
            <person name="Diamond M."/>
            <person name="Durham M.E."/>
            <person name="Foxe J.M."/>
            <person name="Go M."/>
            <person name="Henderson B.A."/>
            <person name="Jones I.B."/>
            <person name="McGettigan J.A."/>
            <person name="Micheletti S.J."/>
            <person name="Nasrallah M.E."/>
            <person name="Ortiz D."/>
            <person name="Piller C.R."/>
            <person name="Privatt S.R."/>
            <person name="Schneider S.L."/>
            <person name="Sharp S."/>
            <person name="Smith T.C."/>
            <person name="Stanton J.D."/>
            <person name="Ullery H.E."/>
            <person name="Wilson R.J."/>
            <person name="Serrano M.G."/>
            <person name="Buck G."/>
            <person name="Lee V."/>
            <person name="Wang Y."/>
            <person name="Carvalho R."/>
            <person name="Voegtly L."/>
            <person name="Shi R."/>
            <person name="Duckworth R."/>
            <person name="Johnson A."/>
            <person name="Loviza R."/>
            <person name="Walstead R."/>
            <person name="Shah Z."/>
            <person name="Kiflezghi M."/>
            <person name="Wade K."/>
            <person name="Ball S.L."/>
            <person name="Bradley K.W."/>
            <person name="Asai D.J."/>
            <person name="Bowman C.A."/>
            <person name="Russell D.A."/>
            <person name="Pope W.H."/>
            <person name="Jacobs-Sera D."/>
            <person name="Hendrix R.W."/>
            <person name="Hatfull G.F."/>
        </authorList>
    </citation>
    <scope>NUCLEOTIDE SEQUENCE</scope>
</reference>